<evidence type="ECO:0000256" key="6">
    <source>
        <dbReference type="ARBA" id="ARBA00031154"/>
    </source>
</evidence>
<comment type="subunit">
    <text evidence="3">Heterodimer of a catalytic heavy chain and a regulatory light chain.</text>
</comment>
<comment type="similarity">
    <text evidence="2">Belongs to the aldo/keto reductase family. Glutamate--cysteine ligase light chain subfamily.</text>
</comment>
<evidence type="ECO:0000256" key="4">
    <source>
        <dbReference type="ARBA" id="ARBA00022684"/>
    </source>
</evidence>
<dbReference type="GO" id="GO:0030234">
    <property type="term" value="F:enzyme regulator activity"/>
    <property type="evidence" value="ECO:0007669"/>
    <property type="project" value="TreeGrafter"/>
</dbReference>
<evidence type="ECO:0000256" key="1">
    <source>
        <dbReference type="ARBA" id="ARBA00005006"/>
    </source>
</evidence>
<comment type="pathway">
    <text evidence="1">Sulfur metabolism; glutathione biosynthesis; glutathione from L-cysteine and L-glutamate: step 1/2.</text>
</comment>
<accession>A0A8H3XIU8</accession>
<proteinExistence type="inferred from homology"/>
<name>A0A8H3XIU8_GIGMA</name>
<dbReference type="GO" id="GO:0006750">
    <property type="term" value="P:glutathione biosynthetic process"/>
    <property type="evidence" value="ECO:0007669"/>
    <property type="project" value="UniProtKB-UniPathway"/>
</dbReference>
<reference evidence="10 11" key="1">
    <citation type="journal article" date="2019" name="Environ. Microbiol.">
        <title>At the nexus of three kingdoms: the genome of the mycorrhizal fungus Gigaspora margarita provides insights into plant, endobacterial and fungal interactions.</title>
        <authorList>
            <person name="Venice F."/>
            <person name="Ghignone S."/>
            <person name="Salvioli di Fossalunga A."/>
            <person name="Amselem J."/>
            <person name="Novero M."/>
            <person name="Xianan X."/>
            <person name="Sedzielewska Toro K."/>
            <person name="Morin E."/>
            <person name="Lipzen A."/>
            <person name="Grigoriev I.V."/>
            <person name="Henrissat B."/>
            <person name="Martin F.M."/>
            <person name="Bonfante P."/>
        </authorList>
    </citation>
    <scope>NUCLEOTIDE SEQUENCE [LARGE SCALE GENOMIC DNA]</scope>
    <source>
        <strain evidence="10 11">BEG34</strain>
    </source>
</reference>
<dbReference type="GO" id="GO:0017109">
    <property type="term" value="C:glutamate-cysteine ligase complex"/>
    <property type="evidence" value="ECO:0007669"/>
    <property type="project" value="TreeGrafter"/>
</dbReference>
<dbReference type="Proteomes" id="UP000439903">
    <property type="component" value="Unassembled WGS sequence"/>
</dbReference>
<dbReference type="InterPro" id="IPR023210">
    <property type="entry name" value="NADP_OxRdtase_dom"/>
</dbReference>
<evidence type="ECO:0000256" key="5">
    <source>
        <dbReference type="ARBA" id="ARBA00030406"/>
    </source>
</evidence>
<dbReference type="Gene3D" id="3.20.20.100">
    <property type="entry name" value="NADP-dependent oxidoreductase domain"/>
    <property type="match status" value="1"/>
</dbReference>
<dbReference type="PANTHER" id="PTHR13295">
    <property type="entry name" value="GLUTAMATE CYSTEINE LIGASE REGULATORY SUBUNIT"/>
    <property type="match status" value="1"/>
</dbReference>
<sequence>MSSPEFSNVNTVIVYTGNVMKQANINTFKDELASCLENSLKNVNSSYNIDQTRGILEVPSPYDLSYKLKDRDDFEITVKLFYLPSSSNSDDNPSTLPPSYISQSLHHLFCLLGITYVDSFIVYFNGLLFDDQDQDDSNLVMDDFESLVEVWKELESQYRNDRIKKLGVSEFTKNRFERFLDVVEIPPKIDQINFKSCCDLPNRMINYAKEHDIELLTHKDPANILPSATFQKILKDTKFPFTSKLLPRWVLKYSVLVKCREVVANKGYIVMSSTPTSDSNFTYPIESIE</sequence>
<dbReference type="GO" id="GO:0035226">
    <property type="term" value="F:glutamate-cysteine ligase catalytic subunit binding"/>
    <property type="evidence" value="ECO:0007669"/>
    <property type="project" value="InterPro"/>
</dbReference>
<evidence type="ECO:0000256" key="2">
    <source>
        <dbReference type="ARBA" id="ARBA00008612"/>
    </source>
</evidence>
<protein>
    <recommendedName>
        <fullName evidence="7">GCS light chain</fullName>
    </recommendedName>
    <alternativeName>
        <fullName evidence="5">Gamma-ECS regulatory subunit</fullName>
    </alternativeName>
    <alternativeName>
        <fullName evidence="8">Gamma-glutamylcysteine synthetase regulatory subunit</fullName>
    </alternativeName>
    <alternativeName>
        <fullName evidence="6">Glutamate--cysteine ligase modifier subunit</fullName>
    </alternativeName>
</protein>
<organism evidence="10 11">
    <name type="scientific">Gigaspora margarita</name>
    <dbReference type="NCBI Taxonomy" id="4874"/>
    <lineage>
        <taxon>Eukaryota</taxon>
        <taxon>Fungi</taxon>
        <taxon>Fungi incertae sedis</taxon>
        <taxon>Mucoromycota</taxon>
        <taxon>Glomeromycotina</taxon>
        <taxon>Glomeromycetes</taxon>
        <taxon>Diversisporales</taxon>
        <taxon>Gigasporaceae</taxon>
        <taxon>Gigaspora</taxon>
    </lineage>
</organism>
<dbReference type="PANTHER" id="PTHR13295:SF4">
    <property type="entry name" value="GLUTAMATE--CYSTEINE LIGASE REGULATORY SUBUNIT"/>
    <property type="match status" value="1"/>
</dbReference>
<evidence type="ECO:0000256" key="3">
    <source>
        <dbReference type="ARBA" id="ARBA00011532"/>
    </source>
</evidence>
<dbReference type="OrthoDB" id="5596051at2759"/>
<gene>
    <name evidence="10" type="ORF">F8M41_026415</name>
</gene>
<evidence type="ECO:0000259" key="9">
    <source>
        <dbReference type="Pfam" id="PF00248"/>
    </source>
</evidence>
<evidence type="ECO:0000256" key="8">
    <source>
        <dbReference type="ARBA" id="ARBA00032926"/>
    </source>
</evidence>
<dbReference type="UniPathway" id="UPA00142">
    <property type="reaction ID" value="UER00209"/>
</dbReference>
<dbReference type="AlphaFoldDB" id="A0A8H3XIU8"/>
<feature type="domain" description="NADP-dependent oxidoreductase" evidence="9">
    <location>
        <begin position="69"/>
        <end position="217"/>
    </location>
</feature>
<dbReference type="InterPro" id="IPR032963">
    <property type="entry name" value="Gclm"/>
</dbReference>
<evidence type="ECO:0000313" key="10">
    <source>
        <dbReference type="EMBL" id="KAF0464855.1"/>
    </source>
</evidence>
<comment type="caution">
    <text evidence="10">The sequence shown here is derived from an EMBL/GenBank/DDBJ whole genome shotgun (WGS) entry which is preliminary data.</text>
</comment>
<evidence type="ECO:0000256" key="7">
    <source>
        <dbReference type="ARBA" id="ARBA00031732"/>
    </source>
</evidence>
<keyword evidence="11" id="KW-1185">Reference proteome</keyword>
<keyword evidence="4" id="KW-0317">Glutathione biosynthesis</keyword>
<evidence type="ECO:0000313" key="11">
    <source>
        <dbReference type="Proteomes" id="UP000439903"/>
    </source>
</evidence>
<dbReference type="InterPro" id="IPR036812">
    <property type="entry name" value="NAD(P)_OxRdtase_dom_sf"/>
</dbReference>
<dbReference type="Pfam" id="PF00248">
    <property type="entry name" value="Aldo_ket_red"/>
    <property type="match status" value="1"/>
</dbReference>
<dbReference type="SUPFAM" id="SSF51430">
    <property type="entry name" value="NAD(P)-linked oxidoreductase"/>
    <property type="match status" value="1"/>
</dbReference>
<dbReference type="EMBL" id="WTPW01000984">
    <property type="protein sequence ID" value="KAF0464855.1"/>
    <property type="molecule type" value="Genomic_DNA"/>
</dbReference>